<dbReference type="CDD" id="cd03506">
    <property type="entry name" value="Delta6-FADS-like"/>
    <property type="match status" value="1"/>
</dbReference>
<dbReference type="PIRSF" id="PIRSF015921">
    <property type="entry name" value="FA_sphinglp_des"/>
    <property type="match status" value="1"/>
</dbReference>
<feature type="transmembrane region" description="Helical" evidence="1">
    <location>
        <begin position="98"/>
        <end position="117"/>
    </location>
</feature>
<dbReference type="EMBL" id="JASHIF010000010">
    <property type="protein sequence ID" value="MDI9860146.1"/>
    <property type="molecule type" value="Genomic_DNA"/>
</dbReference>
<dbReference type="Pfam" id="PF00487">
    <property type="entry name" value="FA_desaturase"/>
    <property type="match status" value="1"/>
</dbReference>
<dbReference type="GO" id="GO:0016491">
    <property type="term" value="F:oxidoreductase activity"/>
    <property type="evidence" value="ECO:0007669"/>
    <property type="project" value="UniProtKB-KW"/>
</dbReference>
<feature type="domain" description="Fatty acid desaturase" evidence="2">
    <location>
        <begin position="63"/>
        <end position="335"/>
    </location>
</feature>
<feature type="transmembrane region" description="Helical" evidence="1">
    <location>
        <begin position="229"/>
        <end position="250"/>
    </location>
</feature>
<dbReference type="PANTHER" id="PTHR19353">
    <property type="entry name" value="FATTY ACID DESATURASE 2"/>
    <property type="match status" value="1"/>
</dbReference>
<feature type="transmembrane region" description="Helical" evidence="1">
    <location>
        <begin position="160"/>
        <end position="177"/>
    </location>
</feature>
<keyword evidence="1" id="KW-0812">Transmembrane</keyword>
<evidence type="ECO:0000259" key="2">
    <source>
        <dbReference type="Pfam" id="PF00487"/>
    </source>
</evidence>
<organism evidence="3 4">
    <name type="scientific">Flectobacillus roseus</name>
    <dbReference type="NCBI Taxonomy" id="502259"/>
    <lineage>
        <taxon>Bacteria</taxon>
        <taxon>Pseudomonadati</taxon>
        <taxon>Bacteroidota</taxon>
        <taxon>Cytophagia</taxon>
        <taxon>Cytophagales</taxon>
        <taxon>Flectobacillaceae</taxon>
        <taxon>Flectobacillus</taxon>
    </lineage>
</organism>
<dbReference type="EC" id="1.14.19.-" evidence="3"/>
<feature type="transmembrane region" description="Helical" evidence="1">
    <location>
        <begin position="202"/>
        <end position="223"/>
    </location>
</feature>
<keyword evidence="4" id="KW-1185">Reference proteome</keyword>
<evidence type="ECO:0000313" key="4">
    <source>
        <dbReference type="Proteomes" id="UP001236507"/>
    </source>
</evidence>
<comment type="caution">
    <text evidence="3">The sequence shown here is derived from an EMBL/GenBank/DDBJ whole genome shotgun (WGS) entry which is preliminary data.</text>
</comment>
<dbReference type="InterPro" id="IPR012171">
    <property type="entry name" value="Fatty_acid_desaturase"/>
</dbReference>
<dbReference type="RefSeq" id="WP_283344944.1">
    <property type="nucleotide sequence ID" value="NZ_JASHIF010000010.1"/>
</dbReference>
<accession>A0ABT6Y9A0</accession>
<proteinExistence type="predicted"/>
<keyword evidence="1" id="KW-0472">Membrane</keyword>
<sequence>MEKVSFNNKNSVFFNALRKKVNDYFQANQIKPTGNYKLYFKSTTLLASAVALYLILVFFTPTAWVSVLLSALLGFNMAAIGFNIMHDGAHGSFSERKWVNELMGYSLNMIGGSVYLWKFKHNFNHHSFTNIDGMDDDIDIKPWIRVSSTQEKYWFHRFQYIYWVFLYGWTYLLWIYWQDFQKYFTGKVGETKFRKMDTKEHLIFWITKIGYVAVFVALPIYRLGIVDAMIGYFVIAFVCGFVSAVVFQLAHVVEHTTFPMPDEETSKINVEWAIHQIQTTANFATRNKIVSWFTGGLNFQVEHHLFPKISHIHYPKINELVRETCQQFGIEYLEYPSVLSALRSHVMYLKQVGVA</sequence>
<keyword evidence="1" id="KW-1133">Transmembrane helix</keyword>
<dbReference type="PANTHER" id="PTHR19353:SF19">
    <property type="entry name" value="DELTA(5) FATTY ACID DESATURASE C-RELATED"/>
    <property type="match status" value="1"/>
</dbReference>
<evidence type="ECO:0000256" key="1">
    <source>
        <dbReference type="SAM" id="Phobius"/>
    </source>
</evidence>
<feature type="transmembrane region" description="Helical" evidence="1">
    <location>
        <begin position="65"/>
        <end position="86"/>
    </location>
</feature>
<protein>
    <submittedName>
        <fullName evidence="3">Acyl-CoA desaturase</fullName>
        <ecNumber evidence="3">1.14.19.-</ecNumber>
    </submittedName>
</protein>
<evidence type="ECO:0000313" key="3">
    <source>
        <dbReference type="EMBL" id="MDI9860146.1"/>
    </source>
</evidence>
<feature type="transmembrane region" description="Helical" evidence="1">
    <location>
        <begin position="38"/>
        <end position="59"/>
    </location>
</feature>
<dbReference type="InterPro" id="IPR005804">
    <property type="entry name" value="FA_desaturase_dom"/>
</dbReference>
<reference evidence="3 4" key="1">
    <citation type="submission" date="2023-05" db="EMBL/GenBank/DDBJ databases">
        <title>Novel species of genus Flectobacillus isolated from stream in China.</title>
        <authorList>
            <person name="Lu H."/>
        </authorList>
    </citation>
    <scope>NUCLEOTIDE SEQUENCE [LARGE SCALE GENOMIC DNA]</scope>
    <source>
        <strain evidence="3 4">KCTC 42575</strain>
    </source>
</reference>
<keyword evidence="3" id="KW-0560">Oxidoreductase</keyword>
<gene>
    <name evidence="3" type="ORF">QM524_13080</name>
</gene>
<name>A0ABT6Y9A0_9BACT</name>
<dbReference type="Proteomes" id="UP001236507">
    <property type="component" value="Unassembled WGS sequence"/>
</dbReference>